<name>A0A7W2D7E3_9ACTN</name>
<comment type="caution">
    <text evidence="2">The sequence shown here is derived from an EMBL/GenBank/DDBJ whole genome shotgun (WGS) entry which is preliminary data.</text>
</comment>
<protein>
    <submittedName>
        <fullName evidence="2">Uncharacterized protein</fullName>
    </submittedName>
</protein>
<dbReference type="EMBL" id="JACEQY010000053">
    <property type="protein sequence ID" value="MBA4866142.1"/>
    <property type="molecule type" value="Genomic_DNA"/>
</dbReference>
<dbReference type="Proteomes" id="UP000586976">
    <property type="component" value="Unassembled WGS sequence"/>
</dbReference>
<evidence type="ECO:0000256" key="1">
    <source>
        <dbReference type="SAM" id="MobiDB-lite"/>
    </source>
</evidence>
<feature type="region of interest" description="Disordered" evidence="1">
    <location>
        <begin position="44"/>
        <end position="93"/>
    </location>
</feature>
<sequence length="93" mass="10540">MAESDAEKPTRHKGYGMFEYEMHQERHAELIREAERSRLLREVREARKAARAARRSARDEGEGRVSTQNTQGSQGGTHGGSQEPRRSQYAPTA</sequence>
<evidence type="ECO:0000313" key="2">
    <source>
        <dbReference type="EMBL" id="MBA4866142.1"/>
    </source>
</evidence>
<reference evidence="2 3" key="1">
    <citation type="submission" date="2020-07" db="EMBL/GenBank/DDBJ databases">
        <title>Streptomyces isolated from Indian soil.</title>
        <authorList>
            <person name="Mandal S."/>
            <person name="Maiti P.K."/>
        </authorList>
    </citation>
    <scope>NUCLEOTIDE SEQUENCE [LARGE SCALE GENOMIC DNA]</scope>
    <source>
        <strain evidence="2 3">PSKA54</strain>
    </source>
</reference>
<keyword evidence="3" id="KW-1185">Reference proteome</keyword>
<organism evidence="2 3">
    <name type="scientific">Streptomyces himalayensis subsp. aureolus</name>
    <dbReference type="NCBI Taxonomy" id="2758039"/>
    <lineage>
        <taxon>Bacteria</taxon>
        <taxon>Bacillati</taxon>
        <taxon>Actinomycetota</taxon>
        <taxon>Actinomycetes</taxon>
        <taxon>Kitasatosporales</taxon>
        <taxon>Streptomycetaceae</taxon>
        <taxon>Streptomyces</taxon>
        <taxon>Streptomyces himalayensis</taxon>
    </lineage>
</organism>
<gene>
    <name evidence="2" type="ORF">H1V43_33435</name>
</gene>
<accession>A0A7W2D7E3</accession>
<evidence type="ECO:0000313" key="3">
    <source>
        <dbReference type="Proteomes" id="UP000586976"/>
    </source>
</evidence>
<dbReference type="AlphaFoldDB" id="A0A7W2D7E3"/>
<proteinExistence type="predicted"/>